<dbReference type="EMBL" id="JADNYM010000001">
    <property type="protein sequence ID" value="MBG0737904.1"/>
    <property type="molecule type" value="Genomic_DNA"/>
</dbReference>
<dbReference type="AlphaFoldDB" id="A0A931CN56"/>
<dbReference type="InterPro" id="IPR018961">
    <property type="entry name" value="DnaJ_homolog_subfam-C_membr-28"/>
</dbReference>
<proteinExistence type="predicted"/>
<gene>
    <name evidence="3" type="ORF">IV500_00420</name>
</gene>
<sequence>MESRPGGDRGRRLEQAAELRAARSADRSANADIQHRAEDAREEARRQRKKTTAAGRAEYLIQDAMARGDFDKLEYAGKPIPGLGGAPDPDWWIKGLIQREHLTGLGPKAIMLRGEDAGLDDRLDTFGSAKQVHEVVEDFNARVIDARRQLLGGPPVVTKTRDADLEVFRWQERRTARAAVAQVGPARQPGRLWWLRIWRRPL</sequence>
<dbReference type="Proteomes" id="UP000655366">
    <property type="component" value="Unassembled WGS sequence"/>
</dbReference>
<organism evidence="3 4">
    <name type="scientific">Arthrobacter terrae</name>
    <dbReference type="NCBI Taxonomy" id="2935737"/>
    <lineage>
        <taxon>Bacteria</taxon>
        <taxon>Bacillati</taxon>
        <taxon>Actinomycetota</taxon>
        <taxon>Actinomycetes</taxon>
        <taxon>Micrococcales</taxon>
        <taxon>Micrococcaceae</taxon>
        <taxon>Arthrobacter</taxon>
    </lineage>
</organism>
<evidence type="ECO:0000259" key="2">
    <source>
        <dbReference type="Pfam" id="PF09350"/>
    </source>
</evidence>
<keyword evidence="4" id="KW-1185">Reference proteome</keyword>
<accession>A0A931CN56</accession>
<comment type="caution">
    <text evidence="3">The sequence shown here is derived from an EMBL/GenBank/DDBJ whole genome shotgun (WGS) entry which is preliminary data.</text>
</comment>
<dbReference type="Pfam" id="PF09350">
    <property type="entry name" value="DJC28_CD"/>
    <property type="match status" value="1"/>
</dbReference>
<feature type="compositionally biased region" description="Basic and acidic residues" evidence="1">
    <location>
        <begin position="33"/>
        <end position="45"/>
    </location>
</feature>
<feature type="region of interest" description="Disordered" evidence="1">
    <location>
        <begin position="1"/>
        <end position="53"/>
    </location>
</feature>
<feature type="domain" description="DnaJ homologue subfamily C member 28 conserved" evidence="2">
    <location>
        <begin position="57"/>
        <end position="123"/>
    </location>
</feature>
<feature type="compositionally biased region" description="Basic and acidic residues" evidence="1">
    <location>
        <begin position="1"/>
        <end position="26"/>
    </location>
</feature>
<evidence type="ECO:0000313" key="3">
    <source>
        <dbReference type="EMBL" id="MBG0737904.1"/>
    </source>
</evidence>
<dbReference type="RefSeq" id="WP_196394853.1">
    <property type="nucleotide sequence ID" value="NZ_JADNYM010000001.1"/>
</dbReference>
<name>A0A931CN56_9MICC</name>
<evidence type="ECO:0000313" key="4">
    <source>
        <dbReference type="Proteomes" id="UP000655366"/>
    </source>
</evidence>
<evidence type="ECO:0000256" key="1">
    <source>
        <dbReference type="SAM" id="MobiDB-lite"/>
    </source>
</evidence>
<reference evidence="3 4" key="1">
    <citation type="submission" date="2020-11" db="EMBL/GenBank/DDBJ databases">
        <title>Arthrobacter antarcticus sp. nov., isolated from Antarctic Soil.</title>
        <authorList>
            <person name="Li J."/>
        </authorList>
    </citation>
    <scope>NUCLEOTIDE SEQUENCE [LARGE SCALE GENOMIC DNA]</scope>
    <source>
        <strain evidence="3 4">Z1-20</strain>
    </source>
</reference>
<protein>
    <submittedName>
        <fullName evidence="3">DUF1992 domain-containing protein</fullName>
    </submittedName>
</protein>